<dbReference type="AlphaFoldDB" id="A0A1I7ZAK4"/>
<accession>A0A1I7ZAK4</accession>
<reference evidence="3" key="1">
    <citation type="submission" date="2016-11" db="UniProtKB">
        <authorList>
            <consortium name="WormBaseParasite"/>
        </authorList>
    </citation>
    <scope>IDENTIFICATION</scope>
</reference>
<evidence type="ECO:0000313" key="2">
    <source>
        <dbReference type="Proteomes" id="UP000095287"/>
    </source>
</evidence>
<evidence type="ECO:0000256" key="1">
    <source>
        <dbReference type="SAM" id="MobiDB-lite"/>
    </source>
</evidence>
<evidence type="ECO:0000313" key="3">
    <source>
        <dbReference type="WBParaSite" id="L893_g24575.t1"/>
    </source>
</evidence>
<organism evidence="2 3">
    <name type="scientific">Steinernema glaseri</name>
    <dbReference type="NCBI Taxonomy" id="37863"/>
    <lineage>
        <taxon>Eukaryota</taxon>
        <taxon>Metazoa</taxon>
        <taxon>Ecdysozoa</taxon>
        <taxon>Nematoda</taxon>
        <taxon>Chromadorea</taxon>
        <taxon>Rhabditida</taxon>
        <taxon>Tylenchina</taxon>
        <taxon>Panagrolaimomorpha</taxon>
        <taxon>Strongyloidoidea</taxon>
        <taxon>Steinernematidae</taxon>
        <taxon>Steinernema</taxon>
    </lineage>
</organism>
<feature type="compositionally biased region" description="Polar residues" evidence="1">
    <location>
        <begin position="36"/>
        <end position="47"/>
    </location>
</feature>
<name>A0A1I7ZAK4_9BILA</name>
<proteinExistence type="predicted"/>
<keyword evidence="2" id="KW-1185">Reference proteome</keyword>
<dbReference type="Proteomes" id="UP000095287">
    <property type="component" value="Unplaced"/>
</dbReference>
<sequence>MSIVHNRHVKLTASGLPEMSRQLTLIPVFVEDLRTTPRSQSPPIDSVSNKRDERTASKNRLLGEATP</sequence>
<protein>
    <submittedName>
        <fullName evidence="3">Transcriptional regulator</fullName>
    </submittedName>
</protein>
<dbReference type="WBParaSite" id="L893_g24575.t1">
    <property type="protein sequence ID" value="L893_g24575.t1"/>
    <property type="gene ID" value="L893_g24575"/>
</dbReference>
<feature type="region of interest" description="Disordered" evidence="1">
    <location>
        <begin position="32"/>
        <end position="67"/>
    </location>
</feature>